<dbReference type="Gene3D" id="3.40.390.10">
    <property type="entry name" value="Collagenase (Catalytic Domain)"/>
    <property type="match status" value="1"/>
</dbReference>
<dbReference type="PANTHER" id="PTHR30164:SF2">
    <property type="entry name" value="PROTEIN MTFA"/>
    <property type="match status" value="1"/>
</dbReference>
<protein>
    <submittedName>
        <fullName evidence="1">Zinc-dependent peptidase</fullName>
    </submittedName>
</protein>
<accession>A0ABZ0AXM7</accession>
<dbReference type="Proteomes" id="UP001302257">
    <property type="component" value="Chromosome"/>
</dbReference>
<gene>
    <name evidence="1" type="ORF">RAN89_16070</name>
</gene>
<keyword evidence="2" id="KW-1185">Reference proteome</keyword>
<dbReference type="InterPro" id="IPR024079">
    <property type="entry name" value="MetalloPept_cat_dom_sf"/>
</dbReference>
<dbReference type="PANTHER" id="PTHR30164">
    <property type="entry name" value="MTFA PEPTIDASE"/>
    <property type="match status" value="1"/>
</dbReference>
<dbReference type="RefSeq" id="WP_313867245.1">
    <property type="nucleotide sequence ID" value="NZ_CP132507.1"/>
</dbReference>
<dbReference type="InterPro" id="IPR010384">
    <property type="entry name" value="MtfA_fam"/>
</dbReference>
<name>A0ABZ0AXM7_9BURK</name>
<dbReference type="SUPFAM" id="SSF55486">
    <property type="entry name" value="Metalloproteases ('zincins'), catalytic domain"/>
    <property type="match status" value="1"/>
</dbReference>
<reference evidence="1 2" key="1">
    <citation type="submission" date="2023-08" db="EMBL/GenBank/DDBJ databases">
        <title>Rhodoferax potami sp. nov. and Rhodoferax mekongensis sp. nov., isolated from the Mekong River in Thailand.</title>
        <authorList>
            <person name="Kitikhun S."/>
            <person name="Charoenyingcharoen P."/>
            <person name="Siriarchawattana P."/>
            <person name="Likhitrattanapisal S."/>
            <person name="Nilsakha T."/>
            <person name="Chanpet A."/>
            <person name="Rattanawaree P."/>
            <person name="Ingsriswang S."/>
        </authorList>
    </citation>
    <scope>NUCLEOTIDE SEQUENCE [LARGE SCALE GENOMIC DNA]</scope>
    <source>
        <strain evidence="1 2">TBRC 17307</strain>
    </source>
</reference>
<dbReference type="Gene3D" id="1.10.472.150">
    <property type="entry name" value="Glucose-regulated metallo-peptidase M90, N-terminal domain"/>
    <property type="match status" value="1"/>
</dbReference>
<dbReference type="InterPro" id="IPR042252">
    <property type="entry name" value="MtfA_N"/>
</dbReference>
<dbReference type="Pfam" id="PF06167">
    <property type="entry name" value="Peptidase_M90"/>
    <property type="match status" value="1"/>
</dbReference>
<dbReference type="EMBL" id="CP132507">
    <property type="protein sequence ID" value="WNO04402.1"/>
    <property type="molecule type" value="Genomic_DNA"/>
</dbReference>
<proteinExistence type="predicted"/>
<sequence>MAFTLFCIAALALLAGLLGYPRWLAWRRSRLQEQAFPAAWRKYLRKRVPLFARLPADLQLQLKKHIQVFVAEKAFIGCDGLRVTDEMRVVVAAHACLLLLNRTRGAPTDYFAGVRQVLLYPAAFLVDRSHTDAAGVHHAQRQALAGESWSQGQVILSWQDVLQGAADPQDGRNVVIHEFAHQLDQENGQAIGAPLPLAGDASYNPQRWKTVLSAAFERLQGEAFMHQQGLLDHYGAQDPAEFFSVVSEVFFEQGAALRDYDPALYRELQGYYKVDPANW</sequence>
<organism evidence="1 2">
    <name type="scientific">Rhodoferax mekongensis</name>
    <dbReference type="NCBI Taxonomy" id="3068341"/>
    <lineage>
        <taxon>Bacteria</taxon>
        <taxon>Pseudomonadati</taxon>
        <taxon>Pseudomonadota</taxon>
        <taxon>Betaproteobacteria</taxon>
        <taxon>Burkholderiales</taxon>
        <taxon>Comamonadaceae</taxon>
        <taxon>Rhodoferax</taxon>
    </lineage>
</organism>
<evidence type="ECO:0000313" key="2">
    <source>
        <dbReference type="Proteomes" id="UP001302257"/>
    </source>
</evidence>
<evidence type="ECO:0000313" key="1">
    <source>
        <dbReference type="EMBL" id="WNO04402.1"/>
    </source>
</evidence>
<dbReference type="CDD" id="cd20169">
    <property type="entry name" value="Peptidase_M90_mtfA"/>
    <property type="match status" value="1"/>
</dbReference>